<dbReference type="InterPro" id="IPR017452">
    <property type="entry name" value="GPCR_Rhodpsn_7TM"/>
</dbReference>
<protein>
    <recommendedName>
        <fullName evidence="9">G-protein coupled receptors family 1 profile domain-containing protein</fullName>
    </recommendedName>
</protein>
<dbReference type="PANTHER" id="PTHR24243:SF230">
    <property type="entry name" value="G-PROTEIN COUPLED RECEPTORS FAMILY 1 PROFILE DOMAIN-CONTAINING PROTEIN"/>
    <property type="match status" value="1"/>
</dbReference>
<dbReference type="EMBL" id="CAJOAZ010004114">
    <property type="protein sequence ID" value="CAF4044723.1"/>
    <property type="molecule type" value="Genomic_DNA"/>
</dbReference>
<feature type="transmembrane region" description="Helical" evidence="8">
    <location>
        <begin position="234"/>
        <end position="256"/>
    </location>
</feature>
<dbReference type="Gene3D" id="1.20.1070.10">
    <property type="entry name" value="Rhodopsin 7-helix transmembrane proteins"/>
    <property type="match status" value="1"/>
</dbReference>
<dbReference type="GO" id="GO:0005886">
    <property type="term" value="C:plasma membrane"/>
    <property type="evidence" value="ECO:0007669"/>
    <property type="project" value="TreeGrafter"/>
</dbReference>
<keyword evidence="4" id="KW-0297">G-protein coupled receptor</keyword>
<proteinExistence type="predicted"/>
<evidence type="ECO:0000256" key="2">
    <source>
        <dbReference type="ARBA" id="ARBA00022692"/>
    </source>
</evidence>
<evidence type="ECO:0000256" key="6">
    <source>
        <dbReference type="ARBA" id="ARBA00023170"/>
    </source>
</evidence>
<evidence type="ECO:0000313" key="11">
    <source>
        <dbReference type="EMBL" id="CAF4016224.1"/>
    </source>
</evidence>
<keyword evidence="3 8" id="KW-1133">Transmembrane helix</keyword>
<feature type="transmembrane region" description="Helical" evidence="8">
    <location>
        <begin position="52"/>
        <end position="76"/>
    </location>
</feature>
<evidence type="ECO:0000256" key="7">
    <source>
        <dbReference type="ARBA" id="ARBA00023224"/>
    </source>
</evidence>
<evidence type="ECO:0000313" key="13">
    <source>
        <dbReference type="Proteomes" id="UP000663845"/>
    </source>
</evidence>
<evidence type="ECO:0000313" key="12">
    <source>
        <dbReference type="EMBL" id="CAF4044723.1"/>
    </source>
</evidence>
<evidence type="ECO:0000256" key="8">
    <source>
        <dbReference type="SAM" id="Phobius"/>
    </source>
</evidence>
<dbReference type="PANTHER" id="PTHR24243">
    <property type="entry name" value="G-PROTEIN COUPLED RECEPTOR"/>
    <property type="match status" value="1"/>
</dbReference>
<feature type="transmembrane region" description="Helical" evidence="8">
    <location>
        <begin position="137"/>
        <end position="160"/>
    </location>
</feature>
<dbReference type="Proteomes" id="UP000663868">
    <property type="component" value="Unassembled WGS sequence"/>
</dbReference>
<evidence type="ECO:0000256" key="5">
    <source>
        <dbReference type="ARBA" id="ARBA00023136"/>
    </source>
</evidence>
<dbReference type="PROSITE" id="PS50262">
    <property type="entry name" value="G_PROTEIN_RECEP_F1_2"/>
    <property type="match status" value="1"/>
</dbReference>
<comment type="caution">
    <text evidence="10">The sequence shown here is derived from an EMBL/GenBank/DDBJ whole genome shotgun (WGS) entry which is preliminary data.</text>
</comment>
<evidence type="ECO:0000313" key="10">
    <source>
        <dbReference type="EMBL" id="CAF0921555.1"/>
    </source>
</evidence>
<keyword evidence="5 8" id="KW-0472">Membrane</keyword>
<feature type="transmembrane region" description="Helical" evidence="8">
    <location>
        <begin position="96"/>
        <end position="117"/>
    </location>
</feature>
<dbReference type="EMBL" id="CAJNOG010000088">
    <property type="protein sequence ID" value="CAF0921555.1"/>
    <property type="molecule type" value="Genomic_DNA"/>
</dbReference>
<keyword evidence="7" id="KW-0807">Transducer</keyword>
<dbReference type="InterPro" id="IPR000276">
    <property type="entry name" value="GPCR_Rhodpsn"/>
</dbReference>
<gene>
    <name evidence="10" type="ORF">JYZ213_LOCUS11641</name>
    <name evidence="11" type="ORF">KXQ929_LOCUS29387</name>
    <name evidence="12" type="ORF">OXD698_LOCUS32143</name>
</gene>
<keyword evidence="2 8" id="KW-0812">Transmembrane</keyword>
<accession>A0A814B1Q9</accession>
<evidence type="ECO:0000256" key="1">
    <source>
        <dbReference type="ARBA" id="ARBA00004141"/>
    </source>
</evidence>
<dbReference type="GO" id="GO:0004930">
    <property type="term" value="F:G protein-coupled receptor activity"/>
    <property type="evidence" value="ECO:0007669"/>
    <property type="project" value="UniProtKB-KW"/>
</dbReference>
<dbReference type="Pfam" id="PF00001">
    <property type="entry name" value="7tm_1"/>
    <property type="match status" value="1"/>
</dbReference>
<dbReference type="AlphaFoldDB" id="A0A814B1Q9"/>
<reference evidence="10" key="1">
    <citation type="submission" date="2021-02" db="EMBL/GenBank/DDBJ databases">
        <authorList>
            <person name="Nowell W R."/>
        </authorList>
    </citation>
    <scope>NUCLEOTIDE SEQUENCE</scope>
</reference>
<evidence type="ECO:0000256" key="4">
    <source>
        <dbReference type="ARBA" id="ARBA00023040"/>
    </source>
</evidence>
<feature type="domain" description="G-protein coupled receptors family 1 profile" evidence="9">
    <location>
        <begin position="31"/>
        <end position="296"/>
    </location>
</feature>
<name>A0A814B1Q9_9BILA</name>
<dbReference type="Proteomes" id="UP000663845">
    <property type="component" value="Unassembled WGS sequence"/>
</dbReference>
<dbReference type="Proteomes" id="UP000663844">
    <property type="component" value="Unassembled WGS sequence"/>
</dbReference>
<dbReference type="SUPFAM" id="SSF81321">
    <property type="entry name" value="Family A G protein-coupled receptor-like"/>
    <property type="match status" value="1"/>
</dbReference>
<organism evidence="10 13">
    <name type="scientific">Adineta steineri</name>
    <dbReference type="NCBI Taxonomy" id="433720"/>
    <lineage>
        <taxon>Eukaryota</taxon>
        <taxon>Metazoa</taxon>
        <taxon>Spiralia</taxon>
        <taxon>Gnathifera</taxon>
        <taxon>Rotifera</taxon>
        <taxon>Eurotatoria</taxon>
        <taxon>Bdelloidea</taxon>
        <taxon>Adinetida</taxon>
        <taxon>Adinetidae</taxon>
        <taxon>Adineta</taxon>
    </lineage>
</organism>
<keyword evidence="6" id="KW-0675">Receptor</keyword>
<feature type="transmembrane region" description="Helical" evidence="8">
    <location>
        <begin position="16"/>
        <end position="40"/>
    </location>
</feature>
<dbReference type="EMBL" id="CAJOBB010003037">
    <property type="protein sequence ID" value="CAF4016224.1"/>
    <property type="molecule type" value="Genomic_DNA"/>
</dbReference>
<comment type="subcellular location">
    <subcellularLocation>
        <location evidence="1">Membrane</location>
        <topology evidence="1">Multi-pass membrane protein</topology>
    </subcellularLocation>
</comment>
<evidence type="ECO:0000256" key="3">
    <source>
        <dbReference type="ARBA" id="ARBA00022989"/>
    </source>
</evidence>
<feature type="transmembrane region" description="Helical" evidence="8">
    <location>
        <begin position="276"/>
        <end position="299"/>
    </location>
</feature>
<sequence>MSTSSATKYEIIESNLNRYFCIILLILGTFGNTCNICIFIRPKLRPIPCSWYFLASTCANFIALYMGCLTRVLTTFNIGPQTTIALAIYCKTRSYLIYGSLSLSIWLIIGACIDRWASSCRNTRIRSFSNVKIAKRVIIGLTFIIYLIYGQMFYCFNGTYDSTSANCFTISAICQWYNSFALFFTYSFFPCLLMLIFGSLTICNVRRSQQRLTPTQNILLKMQNNKKKTPKQMAIMLFVQVICSIILSLPISIQNIYSQITINNEKSYDQQRIEEILDTLFVLVSLMNSSISFYIFTLTGQIFREELKKFLFCKFRIPLRSS</sequence>
<feature type="transmembrane region" description="Helical" evidence="8">
    <location>
        <begin position="180"/>
        <end position="203"/>
    </location>
</feature>
<evidence type="ECO:0000259" key="9">
    <source>
        <dbReference type="PROSITE" id="PS50262"/>
    </source>
</evidence>